<organism evidence="1 2">
    <name type="scientific">Prauserella shujinwangii</name>
    <dbReference type="NCBI Taxonomy" id="1453103"/>
    <lineage>
        <taxon>Bacteria</taxon>
        <taxon>Bacillati</taxon>
        <taxon>Actinomycetota</taxon>
        <taxon>Actinomycetes</taxon>
        <taxon>Pseudonocardiales</taxon>
        <taxon>Pseudonocardiaceae</taxon>
        <taxon>Prauserella</taxon>
    </lineage>
</organism>
<reference evidence="1 2" key="1">
    <citation type="submission" date="2018-03" db="EMBL/GenBank/DDBJ databases">
        <title>Genomic Encyclopedia of Type Strains, Phase III (KMG-III): the genomes of soil and plant-associated and newly described type strains.</title>
        <authorList>
            <person name="Whitman W."/>
        </authorList>
    </citation>
    <scope>NUCLEOTIDE SEQUENCE [LARGE SCALE GENOMIC DNA]</scope>
    <source>
        <strain evidence="1 2">CGMCC 4.7125</strain>
    </source>
</reference>
<name>A0A2T0LZ76_9PSEU</name>
<keyword evidence="2" id="KW-1185">Reference proteome</keyword>
<accession>A0A2T0LZ76</accession>
<protein>
    <submittedName>
        <fullName evidence="1">Uncharacterized protein</fullName>
    </submittedName>
</protein>
<evidence type="ECO:0000313" key="2">
    <source>
        <dbReference type="Proteomes" id="UP000238362"/>
    </source>
</evidence>
<proteinExistence type="predicted"/>
<sequence length="107" mass="11501">MLSGAVHIAPDRVVWSARRHRGRGGPTAYAEVPFARLHGARATLLPDAGGDVPWLRLSDNALVYARPGPAVTLGSDSGECMLPVPDAEAVVALLNRRILRWRSGPRD</sequence>
<evidence type="ECO:0000313" key="1">
    <source>
        <dbReference type="EMBL" id="PRX49414.1"/>
    </source>
</evidence>
<dbReference type="RefSeq" id="WP_245900509.1">
    <property type="nucleotide sequence ID" value="NZ_PVNH01000003.1"/>
</dbReference>
<dbReference type="AlphaFoldDB" id="A0A2T0LZ76"/>
<gene>
    <name evidence="1" type="ORF">B0I33_103450</name>
</gene>
<dbReference type="EMBL" id="PVNH01000003">
    <property type="protein sequence ID" value="PRX49414.1"/>
    <property type="molecule type" value="Genomic_DNA"/>
</dbReference>
<comment type="caution">
    <text evidence="1">The sequence shown here is derived from an EMBL/GenBank/DDBJ whole genome shotgun (WGS) entry which is preliminary data.</text>
</comment>
<dbReference type="Proteomes" id="UP000238362">
    <property type="component" value="Unassembled WGS sequence"/>
</dbReference>